<keyword evidence="2" id="KW-1185">Reference proteome</keyword>
<sequence>MSIALPPGRLYGHYSFAQKLYTVHSGSPDIVLDTPSPVEAPVLESNVVIPRFRQPRYLLMQFPYCLFIPKRYPWRNPLFKTLDFPHHKLPIVQDEDRKFCLHPAVAEEWMNLETCLRAVGKEMMELAPQRGLPRLVNSWFFPSRFKFLRKYTTEEAACTSVWYSIDNFLPLLGYVTMGLWFMRLWEADSFARDEVPLDWRSMVTKKTEVHVWHSEEREGRAIIESLLSSILHSTFPIPIYLSWGEIPNEISMFDVPKPFQEFVPDVNELKSLASPSGEMKFSRWAIDTKTSVWYQDPYTPPASMCAPLPPSKKSSATVATLAPFPPLPKHSGQKENETIHAFFSRRKAVNEKTIAKENVTEKQRRMQCTDNVKRSGLSKKAHIFVWETLDGHYVHQQITRGEAEDYFSDYPPSQCRFDPIHNEWDLYPLFQNNDPIFGEGFDVPDDHSDDSYDETENHLIFPQNINMASQLHNMEVEVQESHPQDLQRASIEDVPTYEDFGPAMDFEDPGPDFTEVSIPKNDLADASRRCVNLVYRTFSLVPRMEKPEYETISGGLLGTLEKWFGFLMVQSSEVFVALHPPTEYLDMQHLANILGMTDIENQLASQKGLTKILGIFFGQCLQARSVNDIEVLRQQWGSDIKDVVRHLVTRGIPFWLAYMSMEIMPVAKTPPSYTLCPKGFKEDNTSGVHHPMQPPVPAYSTRSHWLEVRRARSEVPGNDFFREFNDQIYNVGDCLWDRNTPIVDLVCGVYHVGTGQNQTEGKARARARKRPEVLDDDQTSIVSWWPKPNVWARGSLDGAWWTPQCEIDFYVRRLGWIENGVYILYRQGKWRQNLKYRKEVKKCWDGYEVVADSTVRGLIAAVEWSTSSAS</sequence>
<evidence type="ECO:0000313" key="2">
    <source>
        <dbReference type="Proteomes" id="UP001215280"/>
    </source>
</evidence>
<dbReference type="Proteomes" id="UP001215280">
    <property type="component" value="Unassembled WGS sequence"/>
</dbReference>
<organism evidence="1 2">
    <name type="scientific">Mycena maculata</name>
    <dbReference type="NCBI Taxonomy" id="230809"/>
    <lineage>
        <taxon>Eukaryota</taxon>
        <taxon>Fungi</taxon>
        <taxon>Dikarya</taxon>
        <taxon>Basidiomycota</taxon>
        <taxon>Agaricomycotina</taxon>
        <taxon>Agaricomycetes</taxon>
        <taxon>Agaricomycetidae</taxon>
        <taxon>Agaricales</taxon>
        <taxon>Marasmiineae</taxon>
        <taxon>Mycenaceae</taxon>
        <taxon>Mycena</taxon>
    </lineage>
</organism>
<protein>
    <submittedName>
        <fullName evidence="1">Uncharacterized protein</fullName>
    </submittedName>
</protein>
<dbReference type="EMBL" id="JARJLG010000072">
    <property type="protein sequence ID" value="KAJ7753071.1"/>
    <property type="molecule type" value="Genomic_DNA"/>
</dbReference>
<proteinExistence type="predicted"/>
<evidence type="ECO:0000313" key="1">
    <source>
        <dbReference type="EMBL" id="KAJ7753071.1"/>
    </source>
</evidence>
<gene>
    <name evidence="1" type="ORF">DFH07DRAFT_1031098</name>
</gene>
<accession>A0AAD7IYA6</accession>
<name>A0AAD7IYA6_9AGAR</name>
<dbReference type="AlphaFoldDB" id="A0AAD7IYA6"/>
<reference evidence="1" key="1">
    <citation type="submission" date="2023-03" db="EMBL/GenBank/DDBJ databases">
        <title>Massive genome expansion in bonnet fungi (Mycena s.s.) driven by repeated elements and novel gene families across ecological guilds.</title>
        <authorList>
            <consortium name="Lawrence Berkeley National Laboratory"/>
            <person name="Harder C.B."/>
            <person name="Miyauchi S."/>
            <person name="Viragh M."/>
            <person name="Kuo A."/>
            <person name="Thoen E."/>
            <person name="Andreopoulos B."/>
            <person name="Lu D."/>
            <person name="Skrede I."/>
            <person name="Drula E."/>
            <person name="Henrissat B."/>
            <person name="Morin E."/>
            <person name="Kohler A."/>
            <person name="Barry K."/>
            <person name="LaButti K."/>
            <person name="Morin E."/>
            <person name="Salamov A."/>
            <person name="Lipzen A."/>
            <person name="Mereny Z."/>
            <person name="Hegedus B."/>
            <person name="Baldrian P."/>
            <person name="Stursova M."/>
            <person name="Weitz H."/>
            <person name="Taylor A."/>
            <person name="Grigoriev I.V."/>
            <person name="Nagy L.G."/>
            <person name="Martin F."/>
            <person name="Kauserud H."/>
        </authorList>
    </citation>
    <scope>NUCLEOTIDE SEQUENCE</scope>
    <source>
        <strain evidence="1">CBHHK188m</strain>
    </source>
</reference>
<comment type="caution">
    <text evidence="1">The sequence shown here is derived from an EMBL/GenBank/DDBJ whole genome shotgun (WGS) entry which is preliminary data.</text>
</comment>